<protein>
    <submittedName>
        <fullName evidence="1">Peptidase, S24 family</fullName>
    </submittedName>
</protein>
<gene>
    <name evidence="1" type="ordered locus">SL003B_1655</name>
</gene>
<name>F2J541_POLGS</name>
<dbReference type="HOGENOM" id="CLU_1439872_0_0_5"/>
<dbReference type="STRING" id="991905.SL003B_1655"/>
<dbReference type="EMBL" id="CP002568">
    <property type="protein sequence ID" value="ADZ70083.1"/>
    <property type="molecule type" value="Genomic_DNA"/>
</dbReference>
<dbReference type="Proteomes" id="UP000008130">
    <property type="component" value="Chromosome"/>
</dbReference>
<dbReference type="AlphaFoldDB" id="F2J541"/>
<accession>F2J541</accession>
<evidence type="ECO:0000313" key="2">
    <source>
        <dbReference type="Proteomes" id="UP000008130"/>
    </source>
</evidence>
<keyword evidence="2" id="KW-1185">Reference proteome</keyword>
<proteinExistence type="predicted"/>
<evidence type="ECO:0000313" key="1">
    <source>
        <dbReference type="EMBL" id="ADZ70083.1"/>
    </source>
</evidence>
<dbReference type="KEGG" id="pgv:SL003B_1655"/>
<dbReference type="PATRIC" id="fig|991905.3.peg.1700"/>
<reference evidence="1 2" key="1">
    <citation type="journal article" date="2011" name="J. Bacteriol.">
        <title>Complete genome sequence of Polymorphum gilvum SL003B-26A1T, a crude oil-degrading bacterium from oil-polluted saline soil.</title>
        <authorList>
            <person name="Li S.G."/>
            <person name="Tang Y.Q."/>
            <person name="Nie Y."/>
            <person name="Cai M."/>
            <person name="Wu X.L."/>
        </authorList>
    </citation>
    <scope>NUCLEOTIDE SEQUENCE [LARGE SCALE GENOMIC DNA]</scope>
    <source>
        <strain evidence="2">LMG 25793 / CGMCC 1.9160 / SL003B-26A1</strain>
    </source>
</reference>
<organism evidence="1 2">
    <name type="scientific">Polymorphum gilvum (strain LMG 25793 / CGMCC 1.9160 / SL003B-26A1)</name>
    <dbReference type="NCBI Taxonomy" id="991905"/>
    <lineage>
        <taxon>Bacteria</taxon>
        <taxon>Pseudomonadati</taxon>
        <taxon>Pseudomonadota</taxon>
        <taxon>Alphaproteobacteria</taxon>
        <taxon>Rhodobacterales</taxon>
        <taxon>Paracoccaceae</taxon>
        <taxon>Polymorphum</taxon>
    </lineage>
</organism>
<sequence length="188" mass="20867">MNSETLGGYERGDTSPDLDFLAMYKQRFSVNLNWLIAGEGEMFAGMHAAGQPTGYEDELARIEAGLNAFDTFPINPAAMPPEAEALYQALQKIVTETDDDRARARADLHLRLAFGDAAAAERQKFRQNSFIKRWEAANARLQTALHKVEWEPPLGLTETLKALSFGYGLSEQDLGDLLRSIRSACRDA</sequence>